<dbReference type="InterPro" id="IPR053755">
    <property type="entry name" value="CDI_immunity_sf"/>
</dbReference>
<feature type="region of interest" description="Disordered" evidence="1">
    <location>
        <begin position="143"/>
        <end position="165"/>
    </location>
</feature>
<dbReference type="Gene3D" id="3.30.2450.20">
    <property type="match status" value="1"/>
</dbReference>
<accession>A0ABW7GBC6</accession>
<dbReference type="Pfam" id="PF18228">
    <property type="entry name" value="CdiI_N"/>
    <property type="match status" value="1"/>
</dbReference>
<dbReference type="EMBL" id="JBIGIA010000019">
    <property type="protein sequence ID" value="MFG6459165.1"/>
    <property type="molecule type" value="Genomic_DNA"/>
</dbReference>
<comment type="caution">
    <text evidence="3">The sequence shown here is derived from an EMBL/GenBank/DDBJ whole genome shotgun (WGS) entry which is preliminary data.</text>
</comment>
<feature type="domain" description="CdiI C-terminal" evidence="2">
    <location>
        <begin position="38"/>
        <end position="139"/>
    </location>
</feature>
<organism evidence="3 4">
    <name type="scientific">Pelomonas nitida</name>
    <dbReference type="NCBI Taxonomy" id="3299027"/>
    <lineage>
        <taxon>Bacteria</taxon>
        <taxon>Pseudomonadati</taxon>
        <taxon>Pseudomonadota</taxon>
        <taxon>Betaproteobacteria</taxon>
        <taxon>Burkholderiales</taxon>
        <taxon>Sphaerotilaceae</taxon>
        <taxon>Roseateles</taxon>
    </lineage>
</organism>
<reference evidence="3 4" key="1">
    <citation type="submission" date="2024-09" db="EMBL/GenBank/DDBJ databases">
        <title>Novel species of the genus Pelomonas and Roseateles isolated from streams.</title>
        <authorList>
            <person name="Lu H."/>
        </authorList>
    </citation>
    <scope>NUCLEOTIDE SEQUENCE [LARGE SCALE GENOMIC DNA]</scope>
    <source>
        <strain evidence="3 4">BYS96W</strain>
    </source>
</reference>
<evidence type="ECO:0000256" key="1">
    <source>
        <dbReference type="SAM" id="MobiDB-lite"/>
    </source>
</evidence>
<proteinExistence type="predicted"/>
<evidence type="ECO:0000313" key="4">
    <source>
        <dbReference type="Proteomes" id="UP001606305"/>
    </source>
</evidence>
<protein>
    <recommendedName>
        <fullName evidence="2">CdiI C-terminal domain-containing protein</fullName>
    </recommendedName>
</protein>
<name>A0ABW7GBC6_9BURK</name>
<keyword evidence="4" id="KW-1185">Reference proteome</keyword>
<gene>
    <name evidence="3" type="ORF">ACG00X_20210</name>
</gene>
<dbReference type="InterPro" id="IPR040509">
    <property type="entry name" value="CdiI_C"/>
</dbReference>
<dbReference type="Proteomes" id="UP001606305">
    <property type="component" value="Unassembled WGS sequence"/>
</dbReference>
<sequence length="165" mass="19238">MFCLAIADRRQSIEGFRFFAGRLVLGESIEFLRCASGYWSPRQYRSQWRVAAARLASHPMATSAFVTSAAKGPGNFEWWLARRRGNTVTFTNQLVFLGRPRLHVSAELAHEQKHRPTYRGGHQEQRPSEWRLPFSEIRRYMRHEMTSNPSVKRASRKRAAPYVER</sequence>
<evidence type="ECO:0000259" key="2">
    <source>
        <dbReference type="Pfam" id="PF18228"/>
    </source>
</evidence>
<evidence type="ECO:0000313" key="3">
    <source>
        <dbReference type="EMBL" id="MFG6459165.1"/>
    </source>
</evidence>
<dbReference type="RefSeq" id="WP_394490878.1">
    <property type="nucleotide sequence ID" value="NZ_JBIGIA010000019.1"/>
</dbReference>